<protein>
    <submittedName>
        <fullName evidence="6">GntR family transcriptional regulator</fullName>
    </submittedName>
</protein>
<dbReference type="InterPro" id="IPR008920">
    <property type="entry name" value="TF_FadR/GntR_C"/>
</dbReference>
<evidence type="ECO:0000313" key="7">
    <source>
        <dbReference type="Proteomes" id="UP000324507"/>
    </source>
</evidence>
<dbReference type="InterPro" id="IPR011711">
    <property type="entry name" value="GntR_C"/>
</dbReference>
<keyword evidence="3" id="KW-0804">Transcription</keyword>
<dbReference type="Pfam" id="PF07729">
    <property type="entry name" value="FCD"/>
    <property type="match status" value="1"/>
</dbReference>
<dbReference type="InterPro" id="IPR000524">
    <property type="entry name" value="Tscrpt_reg_HTH_GntR"/>
</dbReference>
<evidence type="ECO:0000256" key="1">
    <source>
        <dbReference type="ARBA" id="ARBA00023015"/>
    </source>
</evidence>
<keyword evidence="2" id="KW-0238">DNA-binding</keyword>
<dbReference type="SUPFAM" id="SSF48008">
    <property type="entry name" value="GntR ligand-binding domain-like"/>
    <property type="match status" value="1"/>
</dbReference>
<evidence type="ECO:0000259" key="5">
    <source>
        <dbReference type="PROSITE" id="PS50949"/>
    </source>
</evidence>
<dbReference type="InterPro" id="IPR036388">
    <property type="entry name" value="WH-like_DNA-bd_sf"/>
</dbReference>
<feature type="compositionally biased region" description="Low complexity" evidence="4">
    <location>
        <begin position="261"/>
        <end position="274"/>
    </location>
</feature>
<dbReference type="AlphaFoldDB" id="A0A5P2QTT7"/>
<sequence length="274" mass="29573">MSLDKNSPFVPAPAGGPAVARPREATMGDRIDAIIRGLLVDGEFAPGEKLSLRRLSDMLGVSIMPVRGAIARLQSDGALEVSPSKAVRVPLMSIKEFRQITLIRAEIEGFAAEKAADNCIKANLYEIAEMEARMQILCHSWPFRTAAAVQANRELHFAIYRAAGLQPLVDIIERLWLRIGPVLFHRDGHPSVGPEAKLNYRDVVKALFERNGSAARAAIVEEIRRTADLVTEVPELAAGRLRPEPTAPEATVQPPRAGREAGSPATSGAAPTAP</sequence>
<dbReference type="PANTHER" id="PTHR43537:SF39">
    <property type="entry name" value="HTH-TYPE TRANSCRIPTIONAL REGULATOR MCBR"/>
    <property type="match status" value="1"/>
</dbReference>
<feature type="region of interest" description="Disordered" evidence="4">
    <location>
        <begin position="1"/>
        <end position="21"/>
    </location>
</feature>
<reference evidence="6 7" key="1">
    <citation type="submission" date="2019-09" db="EMBL/GenBank/DDBJ databases">
        <title>FDA dAtabase for Regulatory Grade micrObial Sequences (FDA-ARGOS): Supporting development and validation of Infectious Disease Dx tests.</title>
        <authorList>
            <person name="Sciortino C."/>
            <person name="Tallon L."/>
            <person name="Sadzewicz L."/>
            <person name="Vavikolanu K."/>
            <person name="Mehta A."/>
            <person name="Aluvathingal J."/>
            <person name="Nadendla S."/>
            <person name="Nandy P."/>
            <person name="Geyer C."/>
            <person name="Yan Y."/>
            <person name="Sichtig H."/>
        </authorList>
    </citation>
    <scope>NUCLEOTIDE SEQUENCE [LARGE SCALE GENOMIC DNA]</scope>
    <source>
        <strain evidence="6 7">FDAARGOS_643</strain>
    </source>
</reference>
<feature type="region of interest" description="Disordered" evidence="4">
    <location>
        <begin position="236"/>
        <end position="274"/>
    </location>
</feature>
<dbReference type="Proteomes" id="UP000324507">
    <property type="component" value="Chromosome"/>
</dbReference>
<dbReference type="SMART" id="SM00345">
    <property type="entry name" value="HTH_GNTR"/>
    <property type="match status" value="1"/>
</dbReference>
<dbReference type="PROSITE" id="PS50949">
    <property type="entry name" value="HTH_GNTR"/>
    <property type="match status" value="1"/>
</dbReference>
<dbReference type="Pfam" id="PF00392">
    <property type="entry name" value="GntR"/>
    <property type="match status" value="1"/>
</dbReference>
<dbReference type="Gene3D" id="1.10.10.10">
    <property type="entry name" value="Winged helix-like DNA-binding domain superfamily/Winged helix DNA-binding domain"/>
    <property type="match status" value="1"/>
</dbReference>
<evidence type="ECO:0000256" key="3">
    <source>
        <dbReference type="ARBA" id="ARBA00023163"/>
    </source>
</evidence>
<organism evidence="6 7">
    <name type="scientific">Paracoccus yeei</name>
    <dbReference type="NCBI Taxonomy" id="147645"/>
    <lineage>
        <taxon>Bacteria</taxon>
        <taxon>Pseudomonadati</taxon>
        <taxon>Pseudomonadota</taxon>
        <taxon>Alphaproteobacteria</taxon>
        <taxon>Rhodobacterales</taxon>
        <taxon>Paracoccaceae</taxon>
        <taxon>Paracoccus</taxon>
    </lineage>
</organism>
<dbReference type="Gene3D" id="1.20.120.530">
    <property type="entry name" value="GntR ligand-binding domain-like"/>
    <property type="match status" value="1"/>
</dbReference>
<dbReference type="GO" id="GO:0003700">
    <property type="term" value="F:DNA-binding transcription factor activity"/>
    <property type="evidence" value="ECO:0007669"/>
    <property type="project" value="InterPro"/>
</dbReference>
<keyword evidence="1" id="KW-0805">Transcription regulation</keyword>
<dbReference type="EMBL" id="CP044081">
    <property type="protein sequence ID" value="QEU09504.1"/>
    <property type="molecule type" value="Genomic_DNA"/>
</dbReference>
<dbReference type="PANTHER" id="PTHR43537">
    <property type="entry name" value="TRANSCRIPTIONAL REGULATOR, GNTR FAMILY"/>
    <property type="match status" value="1"/>
</dbReference>
<evidence type="ECO:0000256" key="4">
    <source>
        <dbReference type="SAM" id="MobiDB-lite"/>
    </source>
</evidence>
<feature type="domain" description="HTH gntR-type" evidence="5">
    <location>
        <begin position="25"/>
        <end position="92"/>
    </location>
</feature>
<accession>A0A5P2QTT7</accession>
<gene>
    <name evidence="6" type="ORF">FOB51_16680</name>
</gene>
<dbReference type="InterPro" id="IPR036390">
    <property type="entry name" value="WH_DNA-bd_sf"/>
</dbReference>
<proteinExistence type="predicted"/>
<evidence type="ECO:0000256" key="2">
    <source>
        <dbReference type="ARBA" id="ARBA00023125"/>
    </source>
</evidence>
<evidence type="ECO:0000313" key="6">
    <source>
        <dbReference type="EMBL" id="QEU09504.1"/>
    </source>
</evidence>
<name>A0A5P2QTT7_9RHOB</name>
<dbReference type="GO" id="GO:0003677">
    <property type="term" value="F:DNA binding"/>
    <property type="evidence" value="ECO:0007669"/>
    <property type="project" value="UniProtKB-KW"/>
</dbReference>
<dbReference type="SUPFAM" id="SSF46785">
    <property type="entry name" value="Winged helix' DNA-binding domain"/>
    <property type="match status" value="1"/>
</dbReference>
<dbReference type="SMART" id="SM00895">
    <property type="entry name" value="FCD"/>
    <property type="match status" value="1"/>
</dbReference>